<dbReference type="SUPFAM" id="SSF48264">
    <property type="entry name" value="Cytochrome P450"/>
    <property type="match status" value="1"/>
</dbReference>
<organism evidence="24 25">
    <name type="scientific">Eptatretus burgeri</name>
    <name type="common">Inshore hagfish</name>
    <dbReference type="NCBI Taxonomy" id="7764"/>
    <lineage>
        <taxon>Eukaryota</taxon>
        <taxon>Metazoa</taxon>
        <taxon>Chordata</taxon>
        <taxon>Craniata</taxon>
        <taxon>Vertebrata</taxon>
        <taxon>Cyclostomata</taxon>
        <taxon>Myxini</taxon>
        <taxon>Myxiniformes</taxon>
        <taxon>Myxinidae</taxon>
        <taxon>Eptatretinae</taxon>
        <taxon>Eptatretus</taxon>
    </lineage>
</organism>
<keyword evidence="23" id="KW-1133">Transmembrane helix</keyword>
<comment type="cofactor">
    <cofactor evidence="21">
        <name>heme</name>
        <dbReference type="ChEBI" id="CHEBI:30413"/>
    </cofactor>
</comment>
<dbReference type="GO" id="GO:0006694">
    <property type="term" value="P:steroid biosynthetic process"/>
    <property type="evidence" value="ECO:0007669"/>
    <property type="project" value="UniProtKB-KW"/>
</dbReference>
<dbReference type="GO" id="GO:0042448">
    <property type="term" value="P:progesterone metabolic process"/>
    <property type="evidence" value="ECO:0007669"/>
    <property type="project" value="TreeGrafter"/>
</dbReference>
<dbReference type="Gene3D" id="1.10.630.10">
    <property type="entry name" value="Cytochrome P450"/>
    <property type="match status" value="1"/>
</dbReference>
<keyword evidence="11" id="KW-0446">Lipid-binding</keyword>
<name>A0A8C4Q132_EPTBU</name>
<feature type="transmembrane region" description="Helical" evidence="23">
    <location>
        <begin position="45"/>
        <end position="64"/>
    </location>
</feature>
<evidence type="ECO:0000256" key="12">
    <source>
        <dbReference type="ARBA" id="ARBA00023136"/>
    </source>
</evidence>
<evidence type="ECO:0000256" key="13">
    <source>
        <dbReference type="ARBA" id="ARBA00023250"/>
    </source>
</evidence>
<evidence type="ECO:0000256" key="6">
    <source>
        <dbReference type="ARBA" id="ARBA00022824"/>
    </source>
</evidence>
<evidence type="ECO:0000256" key="3">
    <source>
        <dbReference type="ARBA" id="ARBA00010617"/>
    </source>
</evidence>
<dbReference type="InterPro" id="IPR001128">
    <property type="entry name" value="Cyt_P450"/>
</dbReference>
<evidence type="ECO:0000256" key="19">
    <source>
        <dbReference type="ARBA" id="ARBA00044304"/>
    </source>
</evidence>
<evidence type="ECO:0000256" key="21">
    <source>
        <dbReference type="PIRSR" id="PIRSR602401-1"/>
    </source>
</evidence>
<dbReference type="GO" id="GO:0005506">
    <property type="term" value="F:iron ion binding"/>
    <property type="evidence" value="ECO:0007669"/>
    <property type="project" value="InterPro"/>
</dbReference>
<evidence type="ECO:0000256" key="17">
    <source>
        <dbReference type="ARBA" id="ARBA00044265"/>
    </source>
</evidence>
<keyword evidence="7" id="KW-0492">Microsome</keyword>
<proteinExistence type="inferred from homology"/>
<dbReference type="InterPro" id="IPR036396">
    <property type="entry name" value="Cyt_P450_sf"/>
</dbReference>
<evidence type="ECO:0000256" key="7">
    <source>
        <dbReference type="ARBA" id="ARBA00022848"/>
    </source>
</evidence>
<keyword evidence="5 21" id="KW-0479">Metal-binding</keyword>
<reference evidence="24" key="1">
    <citation type="submission" date="2025-08" db="UniProtKB">
        <authorList>
            <consortium name="Ensembl"/>
        </authorList>
    </citation>
    <scope>IDENTIFICATION</scope>
</reference>
<evidence type="ECO:0000313" key="25">
    <source>
        <dbReference type="Proteomes" id="UP000694388"/>
    </source>
</evidence>
<evidence type="ECO:0000256" key="16">
    <source>
        <dbReference type="ARBA" id="ARBA00044217"/>
    </source>
</evidence>
<keyword evidence="8 22" id="KW-0560">Oxidoreductase</keyword>
<evidence type="ECO:0000256" key="8">
    <source>
        <dbReference type="ARBA" id="ARBA00023002"/>
    </source>
</evidence>
<comment type="similarity">
    <text evidence="3 22">Belongs to the cytochrome P450 family.</text>
</comment>
<evidence type="ECO:0000256" key="9">
    <source>
        <dbReference type="ARBA" id="ARBA00023004"/>
    </source>
</evidence>
<keyword evidence="4 21" id="KW-0349">Heme</keyword>
<evidence type="ECO:0000256" key="2">
    <source>
        <dbReference type="ARBA" id="ARBA00004586"/>
    </source>
</evidence>
<dbReference type="AlphaFoldDB" id="A0A8C4Q132"/>
<evidence type="ECO:0000256" key="20">
    <source>
        <dbReference type="ARBA" id="ARBA00044342"/>
    </source>
</evidence>
<evidence type="ECO:0000256" key="14">
    <source>
        <dbReference type="ARBA" id="ARBA00044040"/>
    </source>
</evidence>
<dbReference type="GO" id="GO:0004509">
    <property type="term" value="F:steroid 21-monooxygenase activity"/>
    <property type="evidence" value="ECO:0007669"/>
    <property type="project" value="UniProtKB-EC"/>
</dbReference>
<dbReference type="InterPro" id="IPR017972">
    <property type="entry name" value="Cyt_P450_CS"/>
</dbReference>
<reference evidence="24" key="2">
    <citation type="submission" date="2025-09" db="UniProtKB">
        <authorList>
            <consortium name="Ensembl"/>
        </authorList>
    </citation>
    <scope>IDENTIFICATION</scope>
</reference>
<dbReference type="PRINTS" id="PR00463">
    <property type="entry name" value="EP450I"/>
</dbReference>
<keyword evidence="23" id="KW-0812">Transmembrane</keyword>
<dbReference type="PROSITE" id="PS00086">
    <property type="entry name" value="CYTOCHROME_P450"/>
    <property type="match status" value="1"/>
</dbReference>
<dbReference type="Pfam" id="PF00067">
    <property type="entry name" value="p450"/>
    <property type="match status" value="1"/>
</dbReference>
<dbReference type="PRINTS" id="PR00385">
    <property type="entry name" value="P450"/>
</dbReference>
<keyword evidence="6" id="KW-0256">Endoplasmic reticulum</keyword>
<evidence type="ECO:0000256" key="1">
    <source>
        <dbReference type="ARBA" id="ARBA00004174"/>
    </source>
</evidence>
<keyword evidence="25" id="KW-1185">Reference proteome</keyword>
<feature type="binding site" description="axial binding residue" evidence="21">
    <location>
        <position position="490"/>
    </location>
    <ligand>
        <name>heme</name>
        <dbReference type="ChEBI" id="CHEBI:30413"/>
    </ligand>
    <ligandPart>
        <name>Fe</name>
        <dbReference type="ChEBI" id="CHEBI:18248"/>
    </ligandPart>
</feature>
<dbReference type="PANTHER" id="PTHR24289">
    <property type="entry name" value="STEROID 17-ALPHA-HYDROXYLASE/17,20 LYASE"/>
    <property type="match status" value="1"/>
</dbReference>
<dbReference type="PANTHER" id="PTHR24289:SF1">
    <property type="entry name" value="STEROID 17-ALPHA-HYDROXYLASE_17,20 LYASE"/>
    <property type="match status" value="1"/>
</dbReference>
<evidence type="ECO:0000256" key="4">
    <source>
        <dbReference type="ARBA" id="ARBA00022617"/>
    </source>
</evidence>
<dbReference type="GO" id="GO:0020037">
    <property type="term" value="F:heme binding"/>
    <property type="evidence" value="ECO:0007669"/>
    <property type="project" value="InterPro"/>
</dbReference>
<dbReference type="Proteomes" id="UP000694388">
    <property type="component" value="Unplaced"/>
</dbReference>
<evidence type="ECO:0000313" key="24">
    <source>
        <dbReference type="Ensembl" id="ENSEBUP00000008414.1"/>
    </source>
</evidence>
<dbReference type="GO" id="GO:0004508">
    <property type="term" value="F:steroid 17-alpha-monooxygenase activity"/>
    <property type="evidence" value="ECO:0007669"/>
    <property type="project" value="TreeGrafter"/>
</dbReference>
<protein>
    <recommendedName>
        <fullName evidence="15">Steroid 21-hydroxylase</fullName>
        <ecNumber evidence="14">1.14.14.16</ecNumber>
    </recommendedName>
    <alternativeName>
        <fullName evidence="19">21-OHase</fullName>
    </alternativeName>
    <alternativeName>
        <fullName evidence="16">Cytochrome P-450c21</fullName>
    </alternativeName>
    <alternativeName>
        <fullName evidence="20">Cytochrome P450 21</fullName>
    </alternativeName>
    <alternativeName>
        <fullName evidence="18">Cytochrome P450 XXI</fullName>
    </alternativeName>
    <alternativeName>
        <fullName evidence="17">Cytochrome P450-C21</fullName>
    </alternativeName>
</protein>
<evidence type="ECO:0000256" key="10">
    <source>
        <dbReference type="ARBA" id="ARBA00023033"/>
    </source>
</evidence>
<dbReference type="Ensembl" id="ENSEBUT00000008917.1">
    <property type="protein sequence ID" value="ENSEBUP00000008414.1"/>
    <property type="gene ID" value="ENSEBUG00000005436.1"/>
</dbReference>
<dbReference type="GO" id="GO:0008289">
    <property type="term" value="F:lipid binding"/>
    <property type="evidence" value="ECO:0007669"/>
    <property type="project" value="UniProtKB-KW"/>
</dbReference>
<keyword evidence="10 22" id="KW-0503">Monooxygenase</keyword>
<dbReference type="GeneTree" id="ENSGT00940000155588"/>
<evidence type="ECO:0000256" key="22">
    <source>
        <dbReference type="RuleBase" id="RU000461"/>
    </source>
</evidence>
<evidence type="ECO:0000256" key="5">
    <source>
        <dbReference type="ARBA" id="ARBA00022723"/>
    </source>
</evidence>
<dbReference type="InterPro" id="IPR002401">
    <property type="entry name" value="Cyt_P450_E_grp-I"/>
</dbReference>
<keyword evidence="13" id="KW-0755">Steroidogenesis</keyword>
<dbReference type="FunFam" id="1.10.630.10:FF:000049">
    <property type="entry name" value="steroid 21-hydroxylase isoform X1"/>
    <property type="match status" value="1"/>
</dbReference>
<dbReference type="GO" id="GO:0042446">
    <property type="term" value="P:hormone biosynthetic process"/>
    <property type="evidence" value="ECO:0007669"/>
    <property type="project" value="TreeGrafter"/>
</dbReference>
<evidence type="ECO:0000256" key="11">
    <source>
        <dbReference type="ARBA" id="ARBA00023121"/>
    </source>
</evidence>
<accession>A0A8C4Q132</accession>
<dbReference type="GO" id="GO:0005789">
    <property type="term" value="C:endoplasmic reticulum membrane"/>
    <property type="evidence" value="ECO:0007669"/>
    <property type="project" value="UniProtKB-SubCell"/>
</dbReference>
<evidence type="ECO:0000256" key="18">
    <source>
        <dbReference type="ARBA" id="ARBA00044282"/>
    </source>
</evidence>
<keyword evidence="12 23" id="KW-0472">Membrane</keyword>
<evidence type="ECO:0000256" key="23">
    <source>
        <dbReference type="SAM" id="Phobius"/>
    </source>
</evidence>
<evidence type="ECO:0000256" key="15">
    <source>
        <dbReference type="ARBA" id="ARBA00044116"/>
    </source>
</evidence>
<sequence>MNAVNYAKDMLWPFFMGVGPDNIKGKRNELPFETLTQDADRGVKMLSILGILLLALLFSLISLWRDRHPIWLHSSSSAPLPPSLPWLPILGSLLSLPRGPPHLALTRLAHAHGPVLGLWLGSHRAVVVSRAQEVHEVLIGQGRVFGGRPPMVTTDILTRGGQDIAFANYGPAWRLHRKIVHASLYKGGFGMEEIEAIVSAEAKELCAGLFGYCNGQSLDLTTELTCAVTNIICALTFSSGYSRTDPEFVSMLRWNEGIVRTVARDAPVDIFPWLRFLPLADLRSLRACVQERDSVLLSKMKQRQACLEEGSPPQDVLGCLLAAQHAARGDLRARHLTDTHLLMTVGDIFGAGVETTSTVLRWIIAYLVTYPKIQAAIQAQLDVMLEGAFPCLADQVRLPLLQATIWEVLRSRPVSPIFIPHVALKNTTLGGFHIARGTRVLVNLYAVHHDPTVWDDPEQFQPGRFLSSDGLQVTPPRPHFLPFGAGPRGCLGEALAKAEIFLLMASLLQTFTLSLPPQCPAPNLEGVHGVVLRPPPFKVCLKHRSTCA</sequence>
<keyword evidence="9 21" id="KW-0408">Iron</keyword>
<dbReference type="EC" id="1.14.14.16" evidence="14"/>
<comment type="subcellular location">
    <subcellularLocation>
        <location evidence="2">Endoplasmic reticulum membrane</location>
    </subcellularLocation>
    <subcellularLocation>
        <location evidence="1">Microsome membrane</location>
        <topology evidence="1">Peripheral membrane protein</topology>
    </subcellularLocation>
</comment>